<dbReference type="EMBL" id="CP017634">
    <property type="protein sequence ID" value="ATW24615.1"/>
    <property type="molecule type" value="Genomic_DNA"/>
</dbReference>
<reference evidence="1 2" key="1">
    <citation type="submission" date="2016-10" db="EMBL/GenBank/DDBJ databases">
        <title>Complete Genome Sequence of Peptococcaceae strain DCMF.</title>
        <authorList>
            <person name="Edwards R.J."/>
            <person name="Holland S.I."/>
            <person name="Deshpande N.P."/>
            <person name="Wong Y.K."/>
            <person name="Ertan H."/>
            <person name="Manefield M."/>
            <person name="Russell T.L."/>
            <person name="Lee M.J."/>
        </authorList>
    </citation>
    <scope>NUCLEOTIDE SEQUENCE [LARGE SCALE GENOMIC DNA]</scope>
    <source>
        <strain evidence="1 2">DCMF</strain>
    </source>
</reference>
<dbReference type="KEGG" id="fwa:DCMF_07305"/>
<dbReference type="AlphaFoldDB" id="A0A3G1KR82"/>
<name>A0A3G1KR82_FORW1</name>
<accession>A0A3G1KR82</accession>
<proteinExistence type="predicted"/>
<evidence type="ECO:0000313" key="1">
    <source>
        <dbReference type="EMBL" id="ATW24615.1"/>
    </source>
</evidence>
<sequence length="379" mass="40621">MQIKGIARSIVDRLVDRTLKLGQGRNAGCIGFIDEEGYISRTTPLVNGGLSGVPLRMLLDKVVPMHNRSLLEGITFLPSNAVFIMSRPGKTGLITDVSAVDFFNLPVLSVGVKESKGLTGVGSVSPQPEYFDLATKSELVDIETLSASTMAEEREVLKQGTELSLEYLDVSEEVPLVDIPVQETPEGAMRGPGIQFARKSVRSIDKNLAEALVQKSIEAGSGREVAVIATIDEQGHVTGDGDIVVGGMGYVPSRMMASSAVDIQGKSLKDIYSSLVPFEAIFVHTHPGGTGVMHIGDANAGPGSWNRPIIAIGHDPQGKIKGATVIEVNEKLFDLADEDEQLSQAFFTADDPDEEAAIRNRKFGIAQEYTALCKSIEIQ</sequence>
<protein>
    <submittedName>
        <fullName evidence="1">Peptidase S7</fullName>
    </submittedName>
</protein>
<dbReference type="OrthoDB" id="1805255at2"/>
<evidence type="ECO:0000313" key="2">
    <source>
        <dbReference type="Proteomes" id="UP000323521"/>
    </source>
</evidence>
<organism evidence="1 2">
    <name type="scientific">Formimonas warabiya</name>
    <dbReference type="NCBI Taxonomy" id="1761012"/>
    <lineage>
        <taxon>Bacteria</taxon>
        <taxon>Bacillati</taxon>
        <taxon>Bacillota</taxon>
        <taxon>Clostridia</taxon>
        <taxon>Eubacteriales</taxon>
        <taxon>Peptococcaceae</taxon>
        <taxon>Candidatus Formimonas</taxon>
    </lineage>
</organism>
<dbReference type="Proteomes" id="UP000323521">
    <property type="component" value="Chromosome"/>
</dbReference>
<keyword evidence="2" id="KW-1185">Reference proteome</keyword>
<gene>
    <name evidence="1" type="ORF">DCMF_07305</name>
</gene>